<organism evidence="1">
    <name type="scientific">Archaeoglobus fulgidus</name>
    <dbReference type="NCBI Taxonomy" id="2234"/>
    <lineage>
        <taxon>Archaea</taxon>
        <taxon>Methanobacteriati</taxon>
        <taxon>Methanobacteriota</taxon>
        <taxon>Archaeoglobi</taxon>
        <taxon>Archaeoglobales</taxon>
        <taxon>Archaeoglobaceae</taxon>
        <taxon>Archaeoglobus</taxon>
    </lineage>
</organism>
<name>A0A7C3M850_ARCFL</name>
<accession>A0A7C3M850</accession>
<dbReference type="Pfam" id="PF07849">
    <property type="entry name" value="DUF1641"/>
    <property type="match status" value="1"/>
</dbReference>
<dbReference type="EMBL" id="DTLB01000001">
    <property type="protein sequence ID" value="HFW31372.1"/>
    <property type="molecule type" value="Genomic_DNA"/>
</dbReference>
<proteinExistence type="predicted"/>
<comment type="caution">
    <text evidence="1">The sequence shown here is derived from an EMBL/GenBank/DDBJ whole genome shotgun (WGS) entry which is preliminary data.</text>
</comment>
<gene>
    <name evidence="1" type="ORF">ENW66_00240</name>
</gene>
<evidence type="ECO:0000313" key="1">
    <source>
        <dbReference type="EMBL" id="HFW31372.1"/>
    </source>
</evidence>
<dbReference type="InterPro" id="IPR012440">
    <property type="entry name" value="DUF1641"/>
</dbReference>
<sequence length="143" mass="16076">MIADYETKAAEILSKLMEKLAESGDAILRAFDRLIYLENSGILSELVDISGALLAMKKMPEEFIDDEMEKIATKNLEILLTLALSVDDEMIERVEKIVEAFKNTREFEPVGIAGALKHLRDPDVQHALGFLLAFAKNLGRRIR</sequence>
<reference evidence="1" key="1">
    <citation type="journal article" date="2020" name="mSystems">
        <title>Genome- and Community-Level Interaction Insights into Carbon Utilization and Element Cycling Functions of Hydrothermarchaeota in Hydrothermal Sediment.</title>
        <authorList>
            <person name="Zhou Z."/>
            <person name="Liu Y."/>
            <person name="Xu W."/>
            <person name="Pan J."/>
            <person name="Luo Z.H."/>
            <person name="Li M."/>
        </authorList>
    </citation>
    <scope>NUCLEOTIDE SEQUENCE [LARGE SCALE GENOMIC DNA]</scope>
    <source>
        <strain evidence="1">SpSt-87</strain>
    </source>
</reference>
<dbReference type="AlphaFoldDB" id="A0A7C3M850"/>
<protein>
    <submittedName>
        <fullName evidence="1">DUF1641 domain-containing protein</fullName>
    </submittedName>
</protein>